<dbReference type="OrthoDB" id="3266505at2759"/>
<dbReference type="InterPro" id="IPR036864">
    <property type="entry name" value="Zn2-C6_fun-type_DNA-bd_sf"/>
</dbReference>
<protein>
    <recommendedName>
        <fullName evidence="4">Zn(2)-C6 fungal-type domain-containing protein</fullName>
    </recommendedName>
</protein>
<dbReference type="GO" id="GO:0006351">
    <property type="term" value="P:DNA-templated transcription"/>
    <property type="evidence" value="ECO:0007669"/>
    <property type="project" value="InterPro"/>
</dbReference>
<evidence type="ECO:0000256" key="3">
    <source>
        <dbReference type="SAM" id="MobiDB-lite"/>
    </source>
</evidence>
<feature type="region of interest" description="Disordered" evidence="3">
    <location>
        <begin position="67"/>
        <end position="140"/>
    </location>
</feature>
<dbReference type="GO" id="GO:0008270">
    <property type="term" value="F:zinc ion binding"/>
    <property type="evidence" value="ECO:0007669"/>
    <property type="project" value="InterPro"/>
</dbReference>
<evidence type="ECO:0000313" key="5">
    <source>
        <dbReference type="EMBL" id="KAF4973148.1"/>
    </source>
</evidence>
<feature type="domain" description="Zn(2)-C6 fungal-type" evidence="4">
    <location>
        <begin position="11"/>
        <end position="41"/>
    </location>
</feature>
<accession>A0A8H4UBY8</accession>
<dbReference type="AlphaFoldDB" id="A0A8H4UBY8"/>
<dbReference type="GO" id="GO:0000981">
    <property type="term" value="F:DNA-binding transcription factor activity, RNA polymerase II-specific"/>
    <property type="evidence" value="ECO:0007669"/>
    <property type="project" value="InterPro"/>
</dbReference>
<dbReference type="InterPro" id="IPR001138">
    <property type="entry name" value="Zn2Cys6_DnaBD"/>
</dbReference>
<keyword evidence="1" id="KW-0479">Metal-binding</keyword>
<dbReference type="InterPro" id="IPR050987">
    <property type="entry name" value="AtrR-like"/>
</dbReference>
<evidence type="ECO:0000256" key="1">
    <source>
        <dbReference type="ARBA" id="ARBA00022723"/>
    </source>
</evidence>
<reference evidence="5" key="1">
    <citation type="journal article" date="2020" name="BMC Genomics">
        <title>Correction to: Identification and distribution of gene clusters required for synthesis of sphingolipid metabolism inhibitors in diverse species of the filamentous fungus Fusarium.</title>
        <authorList>
            <person name="Kim H.S."/>
            <person name="Lohmar J.M."/>
            <person name="Busman M."/>
            <person name="Brown D.W."/>
            <person name="Naumann T.A."/>
            <person name="Divon H.H."/>
            <person name="Lysoe E."/>
            <person name="Uhlig S."/>
            <person name="Proctor R.H."/>
        </authorList>
    </citation>
    <scope>NUCLEOTIDE SEQUENCE</scope>
    <source>
        <strain evidence="5">NRRL 20472</strain>
    </source>
</reference>
<dbReference type="Pfam" id="PF00172">
    <property type="entry name" value="Zn_clus"/>
    <property type="match status" value="1"/>
</dbReference>
<reference evidence="5" key="2">
    <citation type="submission" date="2020-05" db="EMBL/GenBank/DDBJ databases">
        <authorList>
            <person name="Kim H.-S."/>
            <person name="Proctor R.H."/>
            <person name="Brown D.W."/>
        </authorList>
    </citation>
    <scope>NUCLEOTIDE SEQUENCE</scope>
    <source>
        <strain evidence="5">NRRL 20472</strain>
    </source>
</reference>
<evidence type="ECO:0000313" key="6">
    <source>
        <dbReference type="Proteomes" id="UP000622797"/>
    </source>
</evidence>
<keyword evidence="2" id="KW-0539">Nucleus</keyword>
<gene>
    <name evidence="5" type="ORF">FSARC_492</name>
</gene>
<sequence length="666" mass="73879">MGGGAKRTVNACAECKRRKIRCDGKVPVCTHCQKHNIDCKYSERRRRGPGKTKNHIQNLEERLKEIESRLQPQSISRSSSEQLQVSRLEVEDTGDNGTGAGEALPLSSFASEQHQSLRGSSSQITESSNQGLDNEDSDQVYGSLDKELPTLHAVLNIGGIKAGMKDTQAQIAITQSGSTKKISMPLEPQLLLQALLRGPFEEITQLFPIITSEVLRKLVRDQYAAGIEKCDADPYRWAIVNAIAGTACHWRTSNDSYQQMSKVAWAYFKNAFAVFPEILIHGRDILACQALLSMALFLQGTSDAMTYLHLVTAAARLAQTMRLHDGTPLVGLSSNESEQYRRVFWLIFVLDVDITSRVGIPSTFGGLGISIDLPSEDPSDDFGMCTVPGAQDKVNILRYQAALAIIQSKAYSGGEDGERLQHTSERLLDQLETWRNSLPISISPALNGTLEVVETELPIAWLHFNYYTALCRLHMSLLRMRRERSDERTTRASTLDPDSQTHLVAARSSLRLLQRMEHQQLSVIWRILHHSIFAYLVLLTSILEFPSYPQAEVDVTIMADFVEFIQRLEEELDCDLQGLLAGCLKLQEIAENAVIGGREESQVNLSLKLSSHLDPMHVAHGLMYNIPGLCAEAKNVLGNIVGASYEPFGPFAPDALKPGTYNFGRG</sequence>
<evidence type="ECO:0000256" key="2">
    <source>
        <dbReference type="ARBA" id="ARBA00023242"/>
    </source>
</evidence>
<dbReference type="PANTHER" id="PTHR46910:SF25">
    <property type="entry name" value="ABC-TRANSPORTER-REGULATING TRANSCRIPTION FACTOR"/>
    <property type="match status" value="1"/>
</dbReference>
<name>A0A8H4UBY8_9HYPO</name>
<dbReference type="EMBL" id="JABEXW010000028">
    <property type="protein sequence ID" value="KAF4973148.1"/>
    <property type="molecule type" value="Genomic_DNA"/>
</dbReference>
<dbReference type="Proteomes" id="UP000622797">
    <property type="component" value="Unassembled WGS sequence"/>
</dbReference>
<feature type="compositionally biased region" description="Polar residues" evidence="3">
    <location>
        <begin position="70"/>
        <end position="85"/>
    </location>
</feature>
<dbReference type="CDD" id="cd12148">
    <property type="entry name" value="fungal_TF_MHR"/>
    <property type="match status" value="1"/>
</dbReference>
<dbReference type="PANTHER" id="PTHR46910">
    <property type="entry name" value="TRANSCRIPTION FACTOR PDR1"/>
    <property type="match status" value="1"/>
</dbReference>
<feature type="compositionally biased region" description="Polar residues" evidence="3">
    <location>
        <begin position="108"/>
        <end position="132"/>
    </location>
</feature>
<dbReference type="CDD" id="cd00067">
    <property type="entry name" value="GAL4"/>
    <property type="match status" value="1"/>
</dbReference>
<dbReference type="SUPFAM" id="SSF57701">
    <property type="entry name" value="Zn2/Cys6 DNA-binding domain"/>
    <property type="match status" value="1"/>
</dbReference>
<comment type="caution">
    <text evidence="5">The sequence shown here is derived from an EMBL/GenBank/DDBJ whole genome shotgun (WGS) entry which is preliminary data.</text>
</comment>
<dbReference type="Gene3D" id="4.10.240.10">
    <property type="entry name" value="Zn(2)-C6 fungal-type DNA-binding domain"/>
    <property type="match status" value="1"/>
</dbReference>
<dbReference type="SMART" id="SM00066">
    <property type="entry name" value="GAL4"/>
    <property type="match status" value="1"/>
</dbReference>
<keyword evidence="6" id="KW-1185">Reference proteome</keyword>
<dbReference type="InterPro" id="IPR007219">
    <property type="entry name" value="XnlR_reg_dom"/>
</dbReference>
<evidence type="ECO:0000259" key="4">
    <source>
        <dbReference type="PROSITE" id="PS50048"/>
    </source>
</evidence>
<dbReference type="PROSITE" id="PS00463">
    <property type="entry name" value="ZN2_CY6_FUNGAL_1"/>
    <property type="match status" value="1"/>
</dbReference>
<dbReference type="PROSITE" id="PS50048">
    <property type="entry name" value="ZN2_CY6_FUNGAL_2"/>
    <property type="match status" value="1"/>
</dbReference>
<dbReference type="Pfam" id="PF04082">
    <property type="entry name" value="Fungal_trans"/>
    <property type="match status" value="1"/>
</dbReference>
<organism evidence="5 6">
    <name type="scientific">Fusarium sarcochroum</name>
    <dbReference type="NCBI Taxonomy" id="1208366"/>
    <lineage>
        <taxon>Eukaryota</taxon>
        <taxon>Fungi</taxon>
        <taxon>Dikarya</taxon>
        <taxon>Ascomycota</taxon>
        <taxon>Pezizomycotina</taxon>
        <taxon>Sordariomycetes</taxon>
        <taxon>Hypocreomycetidae</taxon>
        <taxon>Hypocreales</taxon>
        <taxon>Nectriaceae</taxon>
        <taxon>Fusarium</taxon>
        <taxon>Fusarium lateritium species complex</taxon>
    </lineage>
</organism>
<dbReference type="SMART" id="SM00906">
    <property type="entry name" value="Fungal_trans"/>
    <property type="match status" value="1"/>
</dbReference>
<proteinExistence type="predicted"/>
<dbReference type="GO" id="GO:0003677">
    <property type="term" value="F:DNA binding"/>
    <property type="evidence" value="ECO:0007669"/>
    <property type="project" value="InterPro"/>
</dbReference>